<dbReference type="Proteomes" id="UP000230069">
    <property type="component" value="Unassembled WGS sequence"/>
</dbReference>
<gene>
    <name evidence="1" type="ORF">AQUCO_02700294v1</name>
</gene>
<proteinExistence type="predicted"/>
<reference evidence="1 2" key="1">
    <citation type="submission" date="2017-09" db="EMBL/GenBank/DDBJ databases">
        <title>WGS assembly of Aquilegia coerulea Goldsmith.</title>
        <authorList>
            <person name="Hodges S."/>
            <person name="Kramer E."/>
            <person name="Nordborg M."/>
            <person name="Tomkins J."/>
            <person name="Borevitz J."/>
            <person name="Derieg N."/>
            <person name="Yan J."/>
            <person name="Mihaltcheva S."/>
            <person name="Hayes R.D."/>
            <person name="Rokhsar D."/>
        </authorList>
    </citation>
    <scope>NUCLEOTIDE SEQUENCE [LARGE SCALE GENOMIC DNA]</scope>
    <source>
        <strain evidence="2">cv. Goldsmith</strain>
    </source>
</reference>
<protein>
    <submittedName>
        <fullName evidence="1">Uncharacterized protein</fullName>
    </submittedName>
</protein>
<dbReference type="EMBL" id="KZ305044">
    <property type="protein sequence ID" value="PIA39008.1"/>
    <property type="molecule type" value="Genomic_DNA"/>
</dbReference>
<name>A0A2G5D687_AQUCA</name>
<sequence length="76" mass="8635">MSGTPGSGLISKHSIPGSIRYILSTETKVACSVRLIQEGNDISWNLHLEEVFMMMKQQKLLSKLKPLYQLSKDIWE</sequence>
<keyword evidence="2" id="KW-1185">Reference proteome</keyword>
<evidence type="ECO:0000313" key="1">
    <source>
        <dbReference type="EMBL" id="PIA39008.1"/>
    </source>
</evidence>
<accession>A0A2G5D687</accession>
<evidence type="ECO:0000313" key="2">
    <source>
        <dbReference type="Proteomes" id="UP000230069"/>
    </source>
</evidence>
<organism evidence="1 2">
    <name type="scientific">Aquilegia coerulea</name>
    <name type="common">Rocky mountain columbine</name>
    <dbReference type="NCBI Taxonomy" id="218851"/>
    <lineage>
        <taxon>Eukaryota</taxon>
        <taxon>Viridiplantae</taxon>
        <taxon>Streptophyta</taxon>
        <taxon>Embryophyta</taxon>
        <taxon>Tracheophyta</taxon>
        <taxon>Spermatophyta</taxon>
        <taxon>Magnoliopsida</taxon>
        <taxon>Ranunculales</taxon>
        <taxon>Ranunculaceae</taxon>
        <taxon>Thalictroideae</taxon>
        <taxon>Aquilegia</taxon>
    </lineage>
</organism>
<dbReference type="AlphaFoldDB" id="A0A2G5D687"/>
<dbReference type="InParanoid" id="A0A2G5D687"/>